<name>A0A238GYG3_9BURK</name>
<evidence type="ECO:0000256" key="1">
    <source>
        <dbReference type="SAM" id="MobiDB-lite"/>
    </source>
</evidence>
<proteinExistence type="predicted"/>
<sequence>MPSRRCKQPSGTADAGAGRRAGGGLLDCSETTAERRNSIGGRIAIRRPAARRFNVRRFHLMLSYFGRLNAIVHLAG</sequence>
<gene>
    <name evidence="2" type="ORF">BSIN_1267</name>
</gene>
<accession>A0A238GYG3</accession>
<reference evidence="2 3" key="1">
    <citation type="submission" date="2017-04" db="EMBL/GenBank/DDBJ databases">
        <authorList>
            <person name="Afonso C.L."/>
            <person name="Miller P.J."/>
            <person name="Scott M.A."/>
            <person name="Spackman E."/>
            <person name="Goraichik I."/>
            <person name="Dimitrov K.M."/>
            <person name="Suarez D.L."/>
            <person name="Swayne D.E."/>
        </authorList>
    </citation>
    <scope>NUCLEOTIDE SEQUENCE [LARGE SCALE GENOMIC DNA]</scope>
    <source>
        <strain evidence="2">LMG 28154</strain>
    </source>
</reference>
<protein>
    <submittedName>
        <fullName evidence="2">Uncharacterized protein</fullName>
    </submittedName>
</protein>
<feature type="region of interest" description="Disordered" evidence="1">
    <location>
        <begin position="1"/>
        <end position="22"/>
    </location>
</feature>
<dbReference type="EMBL" id="FXAN01000004">
    <property type="protein sequence ID" value="SMF97963.1"/>
    <property type="molecule type" value="Genomic_DNA"/>
</dbReference>
<evidence type="ECO:0000313" key="2">
    <source>
        <dbReference type="EMBL" id="SMF97963.1"/>
    </source>
</evidence>
<dbReference type="AlphaFoldDB" id="A0A238GYG3"/>
<evidence type="ECO:0000313" key="3">
    <source>
        <dbReference type="Proteomes" id="UP000198460"/>
    </source>
</evidence>
<dbReference type="Proteomes" id="UP000198460">
    <property type="component" value="Unassembled WGS sequence"/>
</dbReference>
<organism evidence="2 3">
    <name type="scientific">Burkholderia singularis</name>
    <dbReference type="NCBI Taxonomy" id="1503053"/>
    <lineage>
        <taxon>Bacteria</taxon>
        <taxon>Pseudomonadati</taxon>
        <taxon>Pseudomonadota</taxon>
        <taxon>Betaproteobacteria</taxon>
        <taxon>Burkholderiales</taxon>
        <taxon>Burkholderiaceae</taxon>
        <taxon>Burkholderia</taxon>
        <taxon>pseudomallei group</taxon>
    </lineage>
</organism>